<organism evidence="2 3">
    <name type="scientific">Epicoccum nigrum</name>
    <name type="common">Soil fungus</name>
    <name type="synonym">Epicoccum purpurascens</name>
    <dbReference type="NCBI Taxonomy" id="105696"/>
    <lineage>
        <taxon>Eukaryota</taxon>
        <taxon>Fungi</taxon>
        <taxon>Dikarya</taxon>
        <taxon>Ascomycota</taxon>
        <taxon>Pezizomycotina</taxon>
        <taxon>Dothideomycetes</taxon>
        <taxon>Pleosporomycetidae</taxon>
        <taxon>Pleosporales</taxon>
        <taxon>Pleosporineae</taxon>
        <taxon>Didymellaceae</taxon>
        <taxon>Epicoccum</taxon>
    </lineage>
</organism>
<accession>A0A1Y2LTG3</accession>
<feature type="compositionally biased region" description="Low complexity" evidence="1">
    <location>
        <begin position="11"/>
        <end position="21"/>
    </location>
</feature>
<dbReference type="InParanoid" id="A0A1Y2LTG3"/>
<feature type="region of interest" description="Disordered" evidence="1">
    <location>
        <begin position="72"/>
        <end position="259"/>
    </location>
</feature>
<dbReference type="AlphaFoldDB" id="A0A1Y2LTG3"/>
<keyword evidence="3" id="KW-1185">Reference proteome</keyword>
<evidence type="ECO:0000256" key="1">
    <source>
        <dbReference type="SAM" id="MobiDB-lite"/>
    </source>
</evidence>
<gene>
    <name evidence="2" type="ORF">B5807_10091</name>
</gene>
<protein>
    <submittedName>
        <fullName evidence="2">Uncharacterized protein</fullName>
    </submittedName>
</protein>
<sequence length="364" mass="41002">MKSWNPLGNEPTVYYYPSSPTDSDDGDDGLRFLPCLDMIFAAKSSRRSARRLARMQQRRRCVAARLDQRIMEDQPRVEASHPVGENQETHTPMKSVKTRMSRMPGAYPESPPSDVETVPPVTEIAREPAMEIAPEEGEAHVPPSSHPLPSQQTTFYPDLPIPRQPPSPLKRKRSFVQPGIRDALGDGEACSRVASEEKRARMQPTVEDVSDEGDEYVETAYAVPPRQPANPSPDPDLSTQRHPPSPALPKNTVPANQVPTLGPRSIWHDYFIALDRDCETRVEEALRRAVPTPSRTKCARHRRMSTETEAWFAYLEDDCDADPMEYVHRIEEAKRYGIPVSRPAAPERKKKKKKSKPTTPVANK</sequence>
<reference evidence="2 3" key="1">
    <citation type="journal article" date="2017" name="Genome Announc.">
        <title>Genome sequence of the saprophytic ascomycete Epicoccum nigrum ICMP 19927 strain isolated from New Zealand.</title>
        <authorList>
            <person name="Fokin M."/>
            <person name="Fleetwood D."/>
            <person name="Weir B.S."/>
            <person name="Villas-Boas S.G."/>
        </authorList>
    </citation>
    <scope>NUCLEOTIDE SEQUENCE [LARGE SCALE GENOMIC DNA]</scope>
    <source>
        <strain evidence="2 3">ICMP 19927</strain>
    </source>
</reference>
<evidence type="ECO:0000313" key="2">
    <source>
        <dbReference type="EMBL" id="OSS47125.1"/>
    </source>
</evidence>
<feature type="compositionally biased region" description="Acidic residues" evidence="1">
    <location>
        <begin position="208"/>
        <end position="217"/>
    </location>
</feature>
<dbReference type="EMBL" id="KZ107849">
    <property type="protein sequence ID" value="OSS47125.1"/>
    <property type="molecule type" value="Genomic_DNA"/>
</dbReference>
<feature type="compositionally biased region" description="Pro residues" evidence="1">
    <location>
        <begin position="159"/>
        <end position="168"/>
    </location>
</feature>
<name>A0A1Y2LTG3_EPING</name>
<feature type="compositionally biased region" description="Pro residues" evidence="1">
    <location>
        <begin position="225"/>
        <end position="234"/>
    </location>
</feature>
<evidence type="ECO:0000313" key="3">
    <source>
        <dbReference type="Proteomes" id="UP000193240"/>
    </source>
</evidence>
<feature type="region of interest" description="Disordered" evidence="1">
    <location>
        <begin position="1"/>
        <end position="28"/>
    </location>
</feature>
<dbReference type="Proteomes" id="UP000193240">
    <property type="component" value="Unassembled WGS sequence"/>
</dbReference>
<feature type="region of interest" description="Disordered" evidence="1">
    <location>
        <begin position="337"/>
        <end position="364"/>
    </location>
</feature>
<proteinExistence type="predicted"/>